<dbReference type="InterPro" id="IPR013525">
    <property type="entry name" value="ABC2_TM"/>
</dbReference>
<dbReference type="Proteomes" id="UP000254956">
    <property type="component" value="Unassembled WGS sequence"/>
</dbReference>
<evidence type="ECO:0000256" key="2">
    <source>
        <dbReference type="ARBA" id="ARBA00022692"/>
    </source>
</evidence>
<reference evidence="7 10" key="2">
    <citation type="submission" date="2019-07" db="EMBL/GenBank/DDBJ databases">
        <title>Whole genome shotgun sequence of Staphylococcus arlettae NBRC 109765.</title>
        <authorList>
            <person name="Hosoyama A."/>
            <person name="Uohara A."/>
            <person name="Ohji S."/>
            <person name="Ichikawa N."/>
        </authorList>
    </citation>
    <scope>NUCLEOTIDE SEQUENCE [LARGE SCALE GENOMIC DNA]</scope>
    <source>
        <strain evidence="7 10">NBRC 109765</strain>
    </source>
</reference>
<dbReference type="Pfam" id="PF12698">
    <property type="entry name" value="ABC2_membrane_3"/>
    <property type="match status" value="1"/>
</dbReference>
<dbReference type="EMBL" id="BKAV01000017">
    <property type="protein sequence ID" value="GEQ00558.1"/>
    <property type="molecule type" value="Genomic_DNA"/>
</dbReference>
<name>A0A380BX73_9STAP</name>
<dbReference type="EMBL" id="UGZE01000001">
    <property type="protein sequence ID" value="SUJ08147.1"/>
    <property type="molecule type" value="Genomic_DNA"/>
</dbReference>
<evidence type="ECO:0000313" key="7">
    <source>
        <dbReference type="EMBL" id="GEQ00558.1"/>
    </source>
</evidence>
<dbReference type="GO" id="GO:0016020">
    <property type="term" value="C:membrane"/>
    <property type="evidence" value="ECO:0007669"/>
    <property type="project" value="UniProtKB-SubCell"/>
</dbReference>
<feature type="transmembrane region" description="Helical" evidence="5">
    <location>
        <begin position="242"/>
        <end position="268"/>
    </location>
</feature>
<gene>
    <name evidence="8" type="ORF">NCTC12413_00247</name>
    <name evidence="7" type="ORF">SAR03_15950</name>
</gene>
<protein>
    <submittedName>
        <fullName evidence="8">ABC-2 transporter family protein</fullName>
    </submittedName>
    <submittedName>
        <fullName evidence="7">Membrane protein</fullName>
    </submittedName>
</protein>
<evidence type="ECO:0000256" key="3">
    <source>
        <dbReference type="ARBA" id="ARBA00022989"/>
    </source>
</evidence>
<evidence type="ECO:0000259" key="6">
    <source>
        <dbReference type="Pfam" id="PF12698"/>
    </source>
</evidence>
<dbReference type="Gene3D" id="3.40.1710.10">
    <property type="entry name" value="abc type-2 transporter like domain"/>
    <property type="match status" value="1"/>
</dbReference>
<keyword evidence="3 5" id="KW-1133">Transmembrane helix</keyword>
<keyword evidence="10" id="KW-1185">Reference proteome</keyword>
<feature type="transmembrane region" description="Helical" evidence="5">
    <location>
        <begin position="280"/>
        <end position="300"/>
    </location>
</feature>
<evidence type="ECO:0000313" key="9">
    <source>
        <dbReference type="Proteomes" id="UP000254956"/>
    </source>
</evidence>
<dbReference type="RefSeq" id="WP_002509903.1">
    <property type="nucleotide sequence ID" value="NZ_BKAV01000017.1"/>
</dbReference>
<keyword evidence="2 5" id="KW-0812">Transmembrane</keyword>
<feature type="transmembrane region" description="Helical" evidence="5">
    <location>
        <begin position="312"/>
        <end position="339"/>
    </location>
</feature>
<feature type="transmembrane region" description="Helical" evidence="5">
    <location>
        <begin position="20"/>
        <end position="38"/>
    </location>
</feature>
<comment type="subcellular location">
    <subcellularLocation>
        <location evidence="1">Membrane</location>
        <topology evidence="1">Multi-pass membrane protein</topology>
    </subcellularLocation>
</comment>
<evidence type="ECO:0000313" key="10">
    <source>
        <dbReference type="Proteomes" id="UP000321598"/>
    </source>
</evidence>
<accession>A0A380BX73</accession>
<keyword evidence="4 5" id="KW-0472">Membrane</keyword>
<evidence type="ECO:0000256" key="5">
    <source>
        <dbReference type="SAM" id="Phobius"/>
    </source>
</evidence>
<organism evidence="8 9">
    <name type="scientific">Staphylococcus arlettae</name>
    <dbReference type="NCBI Taxonomy" id="29378"/>
    <lineage>
        <taxon>Bacteria</taxon>
        <taxon>Bacillati</taxon>
        <taxon>Bacillota</taxon>
        <taxon>Bacilli</taxon>
        <taxon>Bacillales</taxon>
        <taxon>Staphylococcaceae</taxon>
        <taxon>Staphylococcus</taxon>
    </lineage>
</organism>
<evidence type="ECO:0000256" key="4">
    <source>
        <dbReference type="ARBA" id="ARBA00023136"/>
    </source>
</evidence>
<evidence type="ECO:0000256" key="1">
    <source>
        <dbReference type="ARBA" id="ARBA00004141"/>
    </source>
</evidence>
<feature type="domain" description="ABC-2 type transporter transmembrane" evidence="6">
    <location>
        <begin position="17"/>
        <end position="380"/>
    </location>
</feature>
<dbReference type="AlphaFoldDB" id="A0A380BX73"/>
<evidence type="ECO:0000313" key="8">
    <source>
        <dbReference type="EMBL" id="SUJ08147.1"/>
    </source>
</evidence>
<feature type="transmembrane region" description="Helical" evidence="5">
    <location>
        <begin position="359"/>
        <end position="384"/>
    </location>
</feature>
<dbReference type="STRING" id="1212545.SARL_05862"/>
<reference evidence="8 9" key="1">
    <citation type="submission" date="2018-06" db="EMBL/GenBank/DDBJ databases">
        <authorList>
            <consortium name="Pathogen Informatics"/>
            <person name="Doyle S."/>
        </authorList>
    </citation>
    <scope>NUCLEOTIDE SEQUENCE [LARGE SCALE GENOMIC DNA]</scope>
    <source>
        <strain evidence="8 9">NCTC12413</strain>
    </source>
</reference>
<dbReference type="OrthoDB" id="2456256at2"/>
<dbReference type="Proteomes" id="UP000321598">
    <property type="component" value="Unassembled WGS sequence"/>
</dbReference>
<feature type="transmembrane region" description="Helical" evidence="5">
    <location>
        <begin position="198"/>
        <end position="221"/>
    </location>
</feature>
<sequence length="388" mass="44715">MKTFQLFRIYHSFLLKKWYLLLYIFVIIIAAFGTLLIIQQSQQDNTTFNIGVVDEDDTKETRLILKSLGNGNNLGKDIRITPYTQRQAHKKLQQHQLDGYYVFKDGMTKTFYRNGSLPITVYTYDKQSTQSITLNQLTDSVYDRLMGAMGGGLTYNSLAPDATKNDNLKLLTDLLFTGLNRTGTFDYHPMTIYHTGSYYVVTGYLASIFIVCLSLFSILKMNQEKALKDRLTLFHFAVEKLILIRSLFTFIYTLVWAILGLLWMLLTLPNAFEMYNWPTLALHILYYVIMITLVLTIIELQLQGLKQLFAKILFTLVILVLSGITLPTIYFSHLLGGLFAHQPFSLVTNQLLELVLNNYILDISPLFYSSLIVLSCWLIGLLVWRYRT</sequence>
<proteinExistence type="predicted"/>
<dbReference type="GO" id="GO:0140359">
    <property type="term" value="F:ABC-type transporter activity"/>
    <property type="evidence" value="ECO:0007669"/>
    <property type="project" value="InterPro"/>
</dbReference>